<feature type="domain" description="HTH luxR-type" evidence="6">
    <location>
        <begin position="150"/>
        <end position="215"/>
    </location>
</feature>
<dbReference type="PROSITE" id="PS50110">
    <property type="entry name" value="RESPONSE_REGULATORY"/>
    <property type="match status" value="1"/>
</dbReference>
<sequence length="233" mass="24587">MTIKVLLADDQALVRAGFSSLLARAEDIEVVGEAGTGDEAVRTARTVRPDVVLMDIRMPGTDGLTATRTITEDPGLTGCRVIVLTTFETDEYVFAALSAGASGFLTKEIEPDGLRQAVRSVAAGDALLSPGATRRVIERFAHRPAPPVDTAERLAVLTAREREVTRLIATGLSNTQSAAQLFISPLTAKTHVTRAIAKLGVRDRAQLVILAYETGLIRTGGQGLSGGSGPDRP</sequence>
<evidence type="ECO:0000313" key="8">
    <source>
        <dbReference type="EMBL" id="MEU7296404.1"/>
    </source>
</evidence>
<evidence type="ECO:0000256" key="3">
    <source>
        <dbReference type="ARBA" id="ARBA00023125"/>
    </source>
</evidence>
<dbReference type="EMBL" id="JBEZAM010000041">
    <property type="protein sequence ID" value="MEU7296404.1"/>
    <property type="molecule type" value="Genomic_DNA"/>
</dbReference>
<evidence type="ECO:0000256" key="1">
    <source>
        <dbReference type="ARBA" id="ARBA00022553"/>
    </source>
</evidence>
<proteinExistence type="predicted"/>
<evidence type="ECO:0000256" key="5">
    <source>
        <dbReference type="PROSITE-ProRule" id="PRU00169"/>
    </source>
</evidence>
<dbReference type="CDD" id="cd17535">
    <property type="entry name" value="REC_NarL-like"/>
    <property type="match status" value="1"/>
</dbReference>
<dbReference type="Pfam" id="PF00196">
    <property type="entry name" value="GerE"/>
    <property type="match status" value="1"/>
</dbReference>
<dbReference type="SMART" id="SM00421">
    <property type="entry name" value="HTH_LUXR"/>
    <property type="match status" value="1"/>
</dbReference>
<comment type="caution">
    <text evidence="8">The sequence shown here is derived from an EMBL/GenBank/DDBJ whole genome shotgun (WGS) entry which is preliminary data.</text>
</comment>
<dbReference type="InterPro" id="IPR058245">
    <property type="entry name" value="NreC/VraR/RcsB-like_REC"/>
</dbReference>
<evidence type="ECO:0000259" key="7">
    <source>
        <dbReference type="PROSITE" id="PS50110"/>
    </source>
</evidence>
<keyword evidence="9" id="KW-1185">Reference proteome</keyword>
<dbReference type="Gene3D" id="3.40.50.2300">
    <property type="match status" value="1"/>
</dbReference>
<feature type="modified residue" description="4-aspartylphosphate" evidence="5">
    <location>
        <position position="55"/>
    </location>
</feature>
<evidence type="ECO:0000256" key="2">
    <source>
        <dbReference type="ARBA" id="ARBA00023015"/>
    </source>
</evidence>
<dbReference type="Pfam" id="PF00072">
    <property type="entry name" value="Response_reg"/>
    <property type="match status" value="1"/>
</dbReference>
<evidence type="ECO:0000259" key="6">
    <source>
        <dbReference type="PROSITE" id="PS50043"/>
    </source>
</evidence>
<keyword evidence="2" id="KW-0805">Transcription regulation</keyword>
<dbReference type="InterPro" id="IPR001789">
    <property type="entry name" value="Sig_transdc_resp-reg_receiver"/>
</dbReference>
<name>A0ABV3D1T3_STREX</name>
<keyword evidence="3" id="KW-0238">DNA-binding</keyword>
<feature type="domain" description="Response regulatory" evidence="7">
    <location>
        <begin position="4"/>
        <end position="122"/>
    </location>
</feature>
<dbReference type="SMART" id="SM00448">
    <property type="entry name" value="REC"/>
    <property type="match status" value="1"/>
</dbReference>
<accession>A0ABV3D1T3</accession>
<dbReference type="SUPFAM" id="SSF46894">
    <property type="entry name" value="C-terminal effector domain of the bipartite response regulators"/>
    <property type="match status" value="1"/>
</dbReference>
<dbReference type="PROSITE" id="PS50043">
    <property type="entry name" value="HTH_LUXR_2"/>
    <property type="match status" value="1"/>
</dbReference>
<gene>
    <name evidence="8" type="ORF">AB0A76_24880</name>
</gene>
<dbReference type="SUPFAM" id="SSF52172">
    <property type="entry name" value="CheY-like"/>
    <property type="match status" value="1"/>
</dbReference>
<dbReference type="InterPro" id="IPR016032">
    <property type="entry name" value="Sig_transdc_resp-reg_C-effctor"/>
</dbReference>
<dbReference type="Proteomes" id="UP001551210">
    <property type="component" value="Unassembled WGS sequence"/>
</dbReference>
<keyword evidence="4" id="KW-0804">Transcription</keyword>
<dbReference type="CDD" id="cd06170">
    <property type="entry name" value="LuxR_C_like"/>
    <property type="match status" value="1"/>
</dbReference>
<dbReference type="InterPro" id="IPR039420">
    <property type="entry name" value="WalR-like"/>
</dbReference>
<evidence type="ECO:0000313" key="9">
    <source>
        <dbReference type="Proteomes" id="UP001551210"/>
    </source>
</evidence>
<dbReference type="InterPro" id="IPR011006">
    <property type="entry name" value="CheY-like_superfamily"/>
</dbReference>
<evidence type="ECO:0000256" key="4">
    <source>
        <dbReference type="ARBA" id="ARBA00023163"/>
    </source>
</evidence>
<dbReference type="RefSeq" id="WP_359212295.1">
    <property type="nucleotide sequence ID" value="NZ_JBEZAM010000041.1"/>
</dbReference>
<protein>
    <submittedName>
        <fullName evidence="8">Response regulator transcription factor</fullName>
    </submittedName>
</protein>
<dbReference type="PRINTS" id="PR00038">
    <property type="entry name" value="HTHLUXR"/>
</dbReference>
<reference evidence="8 9" key="1">
    <citation type="submission" date="2024-06" db="EMBL/GenBank/DDBJ databases">
        <title>The Natural Products Discovery Center: Release of the First 8490 Sequenced Strains for Exploring Actinobacteria Biosynthetic Diversity.</title>
        <authorList>
            <person name="Kalkreuter E."/>
            <person name="Kautsar S.A."/>
            <person name="Yang D."/>
            <person name="Bader C.D."/>
            <person name="Teijaro C.N."/>
            <person name="Fluegel L."/>
            <person name="Davis C.M."/>
            <person name="Simpson J.R."/>
            <person name="Lauterbach L."/>
            <person name="Steele A.D."/>
            <person name="Gui C."/>
            <person name="Meng S."/>
            <person name="Li G."/>
            <person name="Viehrig K."/>
            <person name="Ye F."/>
            <person name="Su P."/>
            <person name="Kiefer A.F."/>
            <person name="Nichols A."/>
            <person name="Cepeda A.J."/>
            <person name="Yan W."/>
            <person name="Fan B."/>
            <person name="Jiang Y."/>
            <person name="Adhikari A."/>
            <person name="Zheng C.-J."/>
            <person name="Schuster L."/>
            <person name="Cowan T.M."/>
            <person name="Smanski M.J."/>
            <person name="Chevrette M.G."/>
            <person name="De Carvalho L.P.S."/>
            <person name="Shen B."/>
        </authorList>
    </citation>
    <scope>NUCLEOTIDE SEQUENCE [LARGE SCALE GENOMIC DNA]</scope>
    <source>
        <strain evidence="8 9">NPDC045705</strain>
    </source>
</reference>
<keyword evidence="1 5" id="KW-0597">Phosphoprotein</keyword>
<dbReference type="PANTHER" id="PTHR43214">
    <property type="entry name" value="TWO-COMPONENT RESPONSE REGULATOR"/>
    <property type="match status" value="1"/>
</dbReference>
<dbReference type="PANTHER" id="PTHR43214:SF24">
    <property type="entry name" value="TRANSCRIPTIONAL REGULATORY PROTEIN NARL-RELATED"/>
    <property type="match status" value="1"/>
</dbReference>
<organism evidence="8 9">
    <name type="scientific">Streptomyces exfoliatus</name>
    <name type="common">Streptomyces hydrogenans</name>
    <dbReference type="NCBI Taxonomy" id="1905"/>
    <lineage>
        <taxon>Bacteria</taxon>
        <taxon>Bacillati</taxon>
        <taxon>Actinomycetota</taxon>
        <taxon>Actinomycetes</taxon>
        <taxon>Kitasatosporales</taxon>
        <taxon>Streptomycetaceae</taxon>
        <taxon>Streptomyces</taxon>
    </lineage>
</organism>
<dbReference type="InterPro" id="IPR000792">
    <property type="entry name" value="Tscrpt_reg_LuxR_C"/>
</dbReference>